<evidence type="ECO:0000256" key="9">
    <source>
        <dbReference type="ARBA" id="ARBA00047707"/>
    </source>
</evidence>
<dbReference type="Proteomes" id="UP001457282">
    <property type="component" value="Unassembled WGS sequence"/>
</dbReference>
<protein>
    <recommendedName>
        <fullName evidence="10">Flavin-containing monooxygenase</fullName>
        <ecNumber evidence="10">1.-.-.-</ecNumber>
    </recommendedName>
</protein>
<dbReference type="AlphaFoldDB" id="A0AAW1XBM2"/>
<comment type="similarity">
    <text evidence="3 10">Belongs to the FMO family.</text>
</comment>
<evidence type="ECO:0000256" key="10">
    <source>
        <dbReference type="RuleBase" id="RU361177"/>
    </source>
</evidence>
<evidence type="ECO:0000256" key="6">
    <source>
        <dbReference type="ARBA" id="ARBA00022857"/>
    </source>
</evidence>
<evidence type="ECO:0000256" key="3">
    <source>
        <dbReference type="ARBA" id="ARBA00009183"/>
    </source>
</evidence>
<comment type="pathway">
    <text evidence="2">Plant hormone metabolism; auxin biosynthesis.</text>
</comment>
<evidence type="ECO:0000256" key="1">
    <source>
        <dbReference type="ARBA" id="ARBA00001974"/>
    </source>
</evidence>
<keyword evidence="6" id="KW-0521">NADP</keyword>
<dbReference type="Pfam" id="PF00743">
    <property type="entry name" value="FMO-like"/>
    <property type="match status" value="1"/>
</dbReference>
<keyword evidence="5 10" id="KW-0274">FAD</keyword>
<keyword evidence="10" id="KW-0503">Monooxygenase</keyword>
<dbReference type="GO" id="GO:0050661">
    <property type="term" value="F:NADP binding"/>
    <property type="evidence" value="ECO:0007669"/>
    <property type="project" value="InterPro"/>
</dbReference>
<dbReference type="PANTHER" id="PTHR43539:SF77">
    <property type="entry name" value="DISULFIDE OXIDOREDUCTASE_MONOOXYGENASE_OXIDOREDUCTASE"/>
    <property type="match status" value="1"/>
</dbReference>
<comment type="cofactor">
    <cofactor evidence="1 10">
        <name>FAD</name>
        <dbReference type="ChEBI" id="CHEBI:57692"/>
    </cofactor>
</comment>
<evidence type="ECO:0000256" key="4">
    <source>
        <dbReference type="ARBA" id="ARBA00022630"/>
    </source>
</evidence>
<evidence type="ECO:0000313" key="12">
    <source>
        <dbReference type="Proteomes" id="UP001457282"/>
    </source>
</evidence>
<dbReference type="InterPro" id="IPR050982">
    <property type="entry name" value="Auxin_biosynth/cation_transpt"/>
</dbReference>
<dbReference type="GO" id="GO:0004499">
    <property type="term" value="F:N,N-dimethylaniline monooxygenase activity"/>
    <property type="evidence" value="ECO:0007669"/>
    <property type="project" value="InterPro"/>
</dbReference>
<dbReference type="EMBL" id="JBEDUW010000004">
    <property type="protein sequence ID" value="KAK9933768.1"/>
    <property type="molecule type" value="Genomic_DNA"/>
</dbReference>
<dbReference type="InterPro" id="IPR020946">
    <property type="entry name" value="Flavin_mOase-like"/>
</dbReference>
<evidence type="ECO:0000313" key="11">
    <source>
        <dbReference type="EMBL" id="KAK9933768.1"/>
    </source>
</evidence>
<gene>
    <name evidence="11" type="ORF">M0R45_020944</name>
</gene>
<organism evidence="11 12">
    <name type="scientific">Rubus argutus</name>
    <name type="common">Southern blackberry</name>
    <dbReference type="NCBI Taxonomy" id="59490"/>
    <lineage>
        <taxon>Eukaryota</taxon>
        <taxon>Viridiplantae</taxon>
        <taxon>Streptophyta</taxon>
        <taxon>Embryophyta</taxon>
        <taxon>Tracheophyta</taxon>
        <taxon>Spermatophyta</taxon>
        <taxon>Magnoliopsida</taxon>
        <taxon>eudicotyledons</taxon>
        <taxon>Gunneridae</taxon>
        <taxon>Pentapetalae</taxon>
        <taxon>rosids</taxon>
        <taxon>fabids</taxon>
        <taxon>Rosales</taxon>
        <taxon>Rosaceae</taxon>
        <taxon>Rosoideae</taxon>
        <taxon>Rosoideae incertae sedis</taxon>
        <taxon>Rubus</taxon>
    </lineage>
</organism>
<dbReference type="GO" id="GO:0103075">
    <property type="term" value="F:indole-3-pyruvate monooxygenase activity"/>
    <property type="evidence" value="ECO:0007669"/>
    <property type="project" value="UniProtKB-EC"/>
</dbReference>
<proteinExistence type="inferred from homology"/>
<dbReference type="SUPFAM" id="SSF51905">
    <property type="entry name" value="FAD/NAD(P)-binding domain"/>
    <property type="match status" value="2"/>
</dbReference>
<dbReference type="GO" id="GO:0009851">
    <property type="term" value="P:auxin biosynthetic process"/>
    <property type="evidence" value="ECO:0007669"/>
    <property type="project" value="UniProtKB-KW"/>
</dbReference>
<keyword evidence="7 10" id="KW-0560">Oxidoreductase</keyword>
<comment type="catalytic activity">
    <reaction evidence="9">
        <text>indole-3-pyruvate + NADPH + O2 + H(+) = (indol-3-yl)acetate + CO2 + NADP(+) + H2O</text>
        <dbReference type="Rhea" id="RHEA:34331"/>
        <dbReference type="ChEBI" id="CHEBI:15377"/>
        <dbReference type="ChEBI" id="CHEBI:15378"/>
        <dbReference type="ChEBI" id="CHEBI:15379"/>
        <dbReference type="ChEBI" id="CHEBI:16526"/>
        <dbReference type="ChEBI" id="CHEBI:17640"/>
        <dbReference type="ChEBI" id="CHEBI:30854"/>
        <dbReference type="ChEBI" id="CHEBI:57783"/>
        <dbReference type="ChEBI" id="CHEBI:58349"/>
        <dbReference type="EC" id="1.14.13.168"/>
    </reaction>
</comment>
<keyword evidence="12" id="KW-1185">Reference proteome</keyword>
<dbReference type="Gene3D" id="3.50.50.60">
    <property type="entry name" value="FAD/NAD(P)-binding domain"/>
    <property type="match status" value="1"/>
</dbReference>
<keyword evidence="8" id="KW-0073">Auxin biosynthesis</keyword>
<keyword evidence="4 10" id="KW-0285">Flavoprotein</keyword>
<dbReference type="PRINTS" id="PR00368">
    <property type="entry name" value="FADPNR"/>
</dbReference>
<sequence>MENNVLENALVVIVGAGPSGIATSALLNSMSVPNIIFEKEDCCASLWKKRSYDRLSLHLAKNFCSLPLMPHAFRTSTFMSKQTFIDYVDEYVSRFNVIPRYCHNVESALYDEAEKKWKVVVKNTRVTDKEVCCQEYGADFLVIATGENSQAIIPKLPGLETFDGVVVHSSDYKCGESFRDKSVLVIGCGNSGMEISNDLSENGAHASIVVRSQLHVLSKEIVRIGMLLLNFLPVKMVDWFVSFLAKFSYSDLSSYGIYQPAEGPFFFKALTGKTPVIDRGTVEKIRSKKIKVVPGIEEIQYNIVEFKNGARQHFDAIVLATGYRSTVHNWLKDYKLILDDDGKPKGKYPNHWKGAKGVYCVGFSGRGLAGISSDSKAVAEHIYQLLMAQKPTHAPEMV</sequence>
<evidence type="ECO:0000256" key="5">
    <source>
        <dbReference type="ARBA" id="ARBA00022827"/>
    </source>
</evidence>
<name>A0AAW1XBM2_RUBAR</name>
<dbReference type="EC" id="1.-.-.-" evidence="10"/>
<dbReference type="InterPro" id="IPR036188">
    <property type="entry name" value="FAD/NAD-bd_sf"/>
</dbReference>
<evidence type="ECO:0000256" key="7">
    <source>
        <dbReference type="ARBA" id="ARBA00023002"/>
    </source>
</evidence>
<reference evidence="11 12" key="1">
    <citation type="journal article" date="2023" name="G3 (Bethesda)">
        <title>A chromosome-length genome assembly and annotation of blackberry (Rubus argutus, cv. 'Hillquist').</title>
        <authorList>
            <person name="Bruna T."/>
            <person name="Aryal R."/>
            <person name="Dudchenko O."/>
            <person name="Sargent D.J."/>
            <person name="Mead D."/>
            <person name="Buti M."/>
            <person name="Cavallini A."/>
            <person name="Hytonen T."/>
            <person name="Andres J."/>
            <person name="Pham M."/>
            <person name="Weisz D."/>
            <person name="Mascagni F."/>
            <person name="Usai G."/>
            <person name="Natali L."/>
            <person name="Bassil N."/>
            <person name="Fernandez G.E."/>
            <person name="Lomsadze A."/>
            <person name="Armour M."/>
            <person name="Olukolu B."/>
            <person name="Poorten T."/>
            <person name="Britton C."/>
            <person name="Davik J."/>
            <person name="Ashrafi H."/>
            <person name="Aiden E.L."/>
            <person name="Borodovsky M."/>
            <person name="Worthington M."/>
        </authorList>
    </citation>
    <scope>NUCLEOTIDE SEQUENCE [LARGE SCALE GENOMIC DNA]</scope>
    <source>
        <strain evidence="11">PI 553951</strain>
    </source>
</reference>
<accession>A0AAW1XBM2</accession>
<evidence type="ECO:0000256" key="2">
    <source>
        <dbReference type="ARBA" id="ARBA00004814"/>
    </source>
</evidence>
<comment type="caution">
    <text evidence="11">The sequence shown here is derived from an EMBL/GenBank/DDBJ whole genome shotgun (WGS) entry which is preliminary data.</text>
</comment>
<dbReference type="PRINTS" id="PR00411">
    <property type="entry name" value="PNDRDTASEI"/>
</dbReference>
<evidence type="ECO:0000256" key="8">
    <source>
        <dbReference type="ARBA" id="ARBA00023070"/>
    </source>
</evidence>
<dbReference type="GO" id="GO:0050660">
    <property type="term" value="F:flavin adenine dinucleotide binding"/>
    <property type="evidence" value="ECO:0007669"/>
    <property type="project" value="InterPro"/>
</dbReference>
<dbReference type="PANTHER" id="PTHR43539">
    <property type="entry name" value="FLAVIN-BINDING MONOOXYGENASE-LIKE PROTEIN (AFU_ORTHOLOGUE AFUA_4G09220)"/>
    <property type="match status" value="1"/>
</dbReference>